<comment type="caution">
    <text evidence="9">The sequence shown here is derived from an EMBL/GenBank/DDBJ whole genome shotgun (WGS) entry which is preliminary data.</text>
</comment>
<evidence type="ECO:0000313" key="10">
    <source>
        <dbReference type="Proteomes" id="UP000177053"/>
    </source>
</evidence>
<dbReference type="Pfam" id="PF01594">
    <property type="entry name" value="AI-2E_transport"/>
    <property type="match status" value="1"/>
</dbReference>
<evidence type="ECO:0000256" key="8">
    <source>
        <dbReference type="SAM" id="Phobius"/>
    </source>
</evidence>
<feature type="transmembrane region" description="Helical" evidence="8">
    <location>
        <begin position="63"/>
        <end position="84"/>
    </location>
</feature>
<gene>
    <name evidence="9" type="ORF">A2Z22_02060</name>
</gene>
<comment type="similarity">
    <text evidence="2">Belongs to the autoinducer-2 exporter (AI-2E) (TC 2.A.86) family.</text>
</comment>
<feature type="transmembrane region" description="Helical" evidence="8">
    <location>
        <begin position="133"/>
        <end position="156"/>
    </location>
</feature>
<dbReference type="PANTHER" id="PTHR21716">
    <property type="entry name" value="TRANSMEMBRANE PROTEIN"/>
    <property type="match status" value="1"/>
</dbReference>
<dbReference type="EMBL" id="MGFS01000015">
    <property type="protein sequence ID" value="OGM11563.1"/>
    <property type="molecule type" value="Genomic_DNA"/>
</dbReference>
<dbReference type="GO" id="GO:0005886">
    <property type="term" value="C:plasma membrane"/>
    <property type="evidence" value="ECO:0007669"/>
    <property type="project" value="UniProtKB-SubCell"/>
</dbReference>
<feature type="transmembrane region" description="Helical" evidence="8">
    <location>
        <begin position="239"/>
        <end position="265"/>
    </location>
</feature>
<evidence type="ECO:0000256" key="3">
    <source>
        <dbReference type="ARBA" id="ARBA00022448"/>
    </source>
</evidence>
<dbReference type="GO" id="GO:0055085">
    <property type="term" value="P:transmembrane transport"/>
    <property type="evidence" value="ECO:0007669"/>
    <property type="project" value="TreeGrafter"/>
</dbReference>
<protein>
    <recommendedName>
        <fullName evidence="11">AI-2E family transporter</fullName>
    </recommendedName>
</protein>
<evidence type="ECO:0000256" key="6">
    <source>
        <dbReference type="ARBA" id="ARBA00022989"/>
    </source>
</evidence>
<keyword evidence="7 8" id="KW-0472">Membrane</keyword>
<reference evidence="9 10" key="1">
    <citation type="journal article" date="2016" name="Nat. Commun.">
        <title>Thousands of microbial genomes shed light on interconnected biogeochemical processes in an aquifer system.</title>
        <authorList>
            <person name="Anantharaman K."/>
            <person name="Brown C.T."/>
            <person name="Hug L.A."/>
            <person name="Sharon I."/>
            <person name="Castelle C.J."/>
            <person name="Probst A.J."/>
            <person name="Thomas B.C."/>
            <person name="Singh A."/>
            <person name="Wilkins M.J."/>
            <person name="Karaoz U."/>
            <person name="Brodie E.L."/>
            <person name="Williams K.H."/>
            <person name="Hubbard S.S."/>
            <person name="Banfield J.F."/>
        </authorList>
    </citation>
    <scope>NUCLEOTIDE SEQUENCE [LARGE SCALE GENOMIC DNA]</scope>
</reference>
<feature type="transmembrane region" description="Helical" evidence="8">
    <location>
        <begin position="34"/>
        <end position="51"/>
    </location>
</feature>
<comment type="subcellular location">
    <subcellularLocation>
        <location evidence="1">Cell membrane</location>
        <topology evidence="1">Multi-pass membrane protein</topology>
    </subcellularLocation>
</comment>
<sequence>MSESIKIEISRKSIFFIVLMGLSLWVVYRIKDIILSFFVALLIMSILNPTISKLTKNKISRPFSVIIVYILMLFVFGSSLAILVPPLVSESTNFVTGLPKYLNRVEIFGIYADQIIRQVIAQLGAIPGQLPKIVISFFSNALSVVTVLILSFYLLIYREKLDVQLGFFFNEEKRKEIGKILDLLEKGLGGWARGQLFLMFVIWVSTYLGLLLLGIPFALPLSILAGLLEIIPYVGPIIAAIPTVIVGFGITPLIGLATIALTFLIQQVENYVFVPKIMEKSVGVNPLVTIISLAIGFRLAGVVGVLISVPVVITLRILTNEYFASKKI</sequence>
<name>A0A1F7X9B7_9BACT</name>
<dbReference type="Proteomes" id="UP000177053">
    <property type="component" value="Unassembled WGS sequence"/>
</dbReference>
<proteinExistence type="inferred from homology"/>
<evidence type="ECO:0000256" key="7">
    <source>
        <dbReference type="ARBA" id="ARBA00023136"/>
    </source>
</evidence>
<feature type="transmembrane region" description="Helical" evidence="8">
    <location>
        <begin position="196"/>
        <end position="219"/>
    </location>
</feature>
<dbReference type="AlphaFoldDB" id="A0A1F7X9B7"/>
<feature type="transmembrane region" description="Helical" evidence="8">
    <location>
        <begin position="286"/>
        <end position="313"/>
    </location>
</feature>
<evidence type="ECO:0000313" key="9">
    <source>
        <dbReference type="EMBL" id="OGM11563.1"/>
    </source>
</evidence>
<evidence type="ECO:0000256" key="1">
    <source>
        <dbReference type="ARBA" id="ARBA00004651"/>
    </source>
</evidence>
<dbReference type="PANTHER" id="PTHR21716:SF53">
    <property type="entry name" value="PERMEASE PERM-RELATED"/>
    <property type="match status" value="1"/>
</dbReference>
<feature type="transmembrane region" description="Helical" evidence="8">
    <location>
        <begin position="12"/>
        <end position="28"/>
    </location>
</feature>
<keyword evidence="6 8" id="KW-1133">Transmembrane helix</keyword>
<organism evidence="9 10">
    <name type="scientific">Candidatus Woesebacteria bacterium RBG_16_34_12</name>
    <dbReference type="NCBI Taxonomy" id="1802480"/>
    <lineage>
        <taxon>Bacteria</taxon>
        <taxon>Candidatus Woeseibacteriota</taxon>
    </lineage>
</organism>
<dbReference type="InterPro" id="IPR002549">
    <property type="entry name" value="AI-2E-like"/>
</dbReference>
<evidence type="ECO:0000256" key="5">
    <source>
        <dbReference type="ARBA" id="ARBA00022692"/>
    </source>
</evidence>
<evidence type="ECO:0000256" key="4">
    <source>
        <dbReference type="ARBA" id="ARBA00022475"/>
    </source>
</evidence>
<evidence type="ECO:0000256" key="2">
    <source>
        <dbReference type="ARBA" id="ARBA00009773"/>
    </source>
</evidence>
<accession>A0A1F7X9B7</accession>
<keyword evidence="5 8" id="KW-0812">Transmembrane</keyword>
<keyword evidence="4" id="KW-1003">Cell membrane</keyword>
<evidence type="ECO:0008006" key="11">
    <source>
        <dbReference type="Google" id="ProtNLM"/>
    </source>
</evidence>
<keyword evidence="3" id="KW-0813">Transport</keyword>